<gene>
    <name evidence="1" type="ORF">ABOZ73_09080</name>
</gene>
<reference evidence="1" key="1">
    <citation type="submission" date="2024-06" db="EMBL/GenBank/DDBJ databases">
        <title>Caulobacter inopinatus, sp. nov.</title>
        <authorList>
            <person name="Donachie S.P."/>
        </authorList>
    </citation>
    <scope>NUCLEOTIDE SEQUENCE</scope>
    <source>
        <strain evidence="1">73W</strain>
    </source>
</reference>
<proteinExistence type="predicted"/>
<name>A0AB39KX30_9CAUL</name>
<dbReference type="AlphaFoldDB" id="A0AB39KX30"/>
<evidence type="ECO:0000313" key="1">
    <source>
        <dbReference type="EMBL" id="XDO98552.1"/>
    </source>
</evidence>
<organism evidence="1">
    <name type="scientific">Caulobacter sp. 73W</name>
    <dbReference type="NCBI Taxonomy" id="3161137"/>
    <lineage>
        <taxon>Bacteria</taxon>
        <taxon>Pseudomonadati</taxon>
        <taxon>Pseudomonadota</taxon>
        <taxon>Alphaproteobacteria</taxon>
        <taxon>Caulobacterales</taxon>
        <taxon>Caulobacteraceae</taxon>
        <taxon>Caulobacter</taxon>
    </lineage>
</organism>
<dbReference type="RefSeq" id="WP_369062427.1">
    <property type="nucleotide sequence ID" value="NZ_CP158375.1"/>
</dbReference>
<protein>
    <submittedName>
        <fullName evidence="1">Uncharacterized protein</fullName>
    </submittedName>
</protein>
<sequence>MRRIKPQQQPWDPDFVYSFGWFDWRPGGWSVQYSNYSGNRYPGADRAAGTGRFKDGTISVTYNHAF</sequence>
<dbReference type="EMBL" id="CP158375">
    <property type="protein sequence ID" value="XDO98552.1"/>
    <property type="molecule type" value="Genomic_DNA"/>
</dbReference>
<accession>A0AB39KX30</accession>